<dbReference type="AlphaFoldDB" id="A0A4R6GRG7"/>
<protein>
    <submittedName>
        <fullName evidence="1">Uncharacterized protein</fullName>
    </submittedName>
</protein>
<organism evidence="1 2">
    <name type="scientific">Sunxiuqinia elliptica</name>
    <dbReference type="NCBI Taxonomy" id="655355"/>
    <lineage>
        <taxon>Bacteria</taxon>
        <taxon>Pseudomonadati</taxon>
        <taxon>Bacteroidota</taxon>
        <taxon>Bacteroidia</taxon>
        <taxon>Marinilabiliales</taxon>
        <taxon>Prolixibacteraceae</taxon>
        <taxon>Sunxiuqinia</taxon>
    </lineage>
</organism>
<name>A0A4R6GRG7_9BACT</name>
<proteinExistence type="predicted"/>
<reference evidence="1 2" key="1">
    <citation type="submission" date="2019-03" db="EMBL/GenBank/DDBJ databases">
        <title>Freshwater and sediment microbial communities from various areas in North America, analyzing microbe dynamics in response to fracking.</title>
        <authorList>
            <person name="Lamendella R."/>
        </authorList>
    </citation>
    <scope>NUCLEOTIDE SEQUENCE [LARGE SCALE GENOMIC DNA]</scope>
    <source>
        <strain evidence="1 2">114D</strain>
    </source>
</reference>
<dbReference type="EMBL" id="SNWI01000009">
    <property type="protein sequence ID" value="TDN97816.1"/>
    <property type="molecule type" value="Genomic_DNA"/>
</dbReference>
<evidence type="ECO:0000313" key="2">
    <source>
        <dbReference type="Proteomes" id="UP000294848"/>
    </source>
</evidence>
<gene>
    <name evidence="1" type="ORF">DET52_109220</name>
</gene>
<comment type="caution">
    <text evidence="1">The sequence shown here is derived from an EMBL/GenBank/DDBJ whole genome shotgun (WGS) entry which is preliminary data.</text>
</comment>
<sequence length="76" mass="8853">MFQLLCNFDANFTIILETCCHCVPVTLGIEKRSGQDETAKRDTARPPICNLQFIKRSLLIFNPLLVQIYRYMLIFI</sequence>
<accession>A0A4R6GRG7</accession>
<dbReference type="Proteomes" id="UP000294848">
    <property type="component" value="Unassembled WGS sequence"/>
</dbReference>
<evidence type="ECO:0000313" key="1">
    <source>
        <dbReference type="EMBL" id="TDN97816.1"/>
    </source>
</evidence>